<dbReference type="STRING" id="47855.GA0070606_5536"/>
<gene>
    <name evidence="2" type="ORF">GA0070606_5536</name>
</gene>
<feature type="compositionally biased region" description="Pro residues" evidence="1">
    <location>
        <begin position="46"/>
        <end position="56"/>
    </location>
</feature>
<proteinExistence type="predicted"/>
<feature type="compositionally biased region" description="Basic and acidic residues" evidence="1">
    <location>
        <begin position="9"/>
        <end position="18"/>
    </location>
</feature>
<feature type="region of interest" description="Disordered" evidence="1">
    <location>
        <begin position="1"/>
        <end position="58"/>
    </location>
</feature>
<evidence type="ECO:0000313" key="3">
    <source>
        <dbReference type="Proteomes" id="UP000199001"/>
    </source>
</evidence>
<protein>
    <submittedName>
        <fullName evidence="2">Uncharacterized protein</fullName>
    </submittedName>
</protein>
<sequence>MEQEYVVFDSDRHHDHGWLDSPTPTASGWARDRETRMRSAPAGTPHYPPTYRPLPAGPTVRQRAAFDPALKQYPNAYRAGEPDFLVAATGRSGPTPGAPPCATS</sequence>
<dbReference type="AlphaFoldDB" id="A0A1C6VXB7"/>
<evidence type="ECO:0000313" key="2">
    <source>
        <dbReference type="EMBL" id="SCL70857.1"/>
    </source>
</evidence>
<evidence type="ECO:0000256" key="1">
    <source>
        <dbReference type="SAM" id="MobiDB-lite"/>
    </source>
</evidence>
<dbReference type="EMBL" id="FMHZ01000002">
    <property type="protein sequence ID" value="SCL70857.1"/>
    <property type="molecule type" value="Genomic_DNA"/>
</dbReference>
<name>A0A1C6VXB7_9ACTN</name>
<reference evidence="3" key="1">
    <citation type="submission" date="2016-06" db="EMBL/GenBank/DDBJ databases">
        <authorList>
            <person name="Varghese N."/>
            <person name="Submissions Spin"/>
        </authorList>
    </citation>
    <scope>NUCLEOTIDE SEQUENCE [LARGE SCALE GENOMIC DNA]</scope>
    <source>
        <strain evidence="3">DSM 43903</strain>
    </source>
</reference>
<accession>A0A1C6VXB7</accession>
<keyword evidence="3" id="KW-1185">Reference proteome</keyword>
<dbReference type="Proteomes" id="UP000199001">
    <property type="component" value="Unassembled WGS sequence"/>
</dbReference>
<organism evidence="2 3">
    <name type="scientific">Micromonospora citrea</name>
    <dbReference type="NCBI Taxonomy" id="47855"/>
    <lineage>
        <taxon>Bacteria</taxon>
        <taxon>Bacillati</taxon>
        <taxon>Actinomycetota</taxon>
        <taxon>Actinomycetes</taxon>
        <taxon>Micromonosporales</taxon>
        <taxon>Micromonosporaceae</taxon>
        <taxon>Micromonospora</taxon>
    </lineage>
</organism>